<evidence type="ECO:0000256" key="1">
    <source>
        <dbReference type="SAM" id="Phobius"/>
    </source>
</evidence>
<sequence length="341" mass="37910">MATATKTGGIPGLKPIMMGLVGFPFLVRAWMGLCGQFHDIPYKDADCMLKLINETNKAHYDAHPLWPHLSYESDCDSVDYARKQTKENWHESKMMNAFVISEWALAAKWLLRDGLSFETLLFGWVAGMNTQYTMHYQHDLTQFVGNLVHHGGEGVLEETGAGGAGQMTEKGKSVPHGQAPSLVACEIMIQSVAYLAHKIVNPRAPFGSYFGARAFISVIKMRFQTLLVHPYVHAEEKSIFPWPLSEIIEDHKCHIVNHHVDGSCLGVIDFAPMNRLYDGLMYFQASFYQSGAVKRRTPGHWVLTFGMEYCLIALTFATFAGYMAAAKAIKGGPVAKSVKTA</sequence>
<gene>
    <name evidence="2" type="ORF">SO694_00023244</name>
</gene>
<dbReference type="Proteomes" id="UP001363151">
    <property type="component" value="Unassembled WGS sequence"/>
</dbReference>
<protein>
    <recommendedName>
        <fullName evidence="4">Aminoglycoside phosphotransferase domain-containing protein</fullName>
    </recommendedName>
</protein>
<keyword evidence="1" id="KW-0472">Membrane</keyword>
<evidence type="ECO:0000313" key="2">
    <source>
        <dbReference type="EMBL" id="KAK7238379.1"/>
    </source>
</evidence>
<keyword evidence="1" id="KW-0812">Transmembrane</keyword>
<proteinExistence type="predicted"/>
<organism evidence="2 3">
    <name type="scientific">Aureococcus anophagefferens</name>
    <name type="common">Harmful bloom alga</name>
    <dbReference type="NCBI Taxonomy" id="44056"/>
    <lineage>
        <taxon>Eukaryota</taxon>
        <taxon>Sar</taxon>
        <taxon>Stramenopiles</taxon>
        <taxon>Ochrophyta</taxon>
        <taxon>Pelagophyceae</taxon>
        <taxon>Pelagomonadales</taxon>
        <taxon>Pelagomonadaceae</taxon>
        <taxon>Aureococcus</taxon>
    </lineage>
</organism>
<feature type="transmembrane region" description="Helical" evidence="1">
    <location>
        <begin position="301"/>
        <end position="322"/>
    </location>
</feature>
<reference evidence="2 3" key="1">
    <citation type="submission" date="2024-03" db="EMBL/GenBank/DDBJ databases">
        <title>Aureococcus anophagefferens CCMP1851 and Kratosvirus quantuckense: Draft genome of a second virus-susceptible host strain in the model system.</title>
        <authorList>
            <person name="Chase E."/>
            <person name="Truchon A.R."/>
            <person name="Schepens W."/>
            <person name="Wilhelm S.W."/>
        </authorList>
    </citation>
    <scope>NUCLEOTIDE SEQUENCE [LARGE SCALE GENOMIC DNA]</scope>
    <source>
        <strain evidence="2 3">CCMP1851</strain>
    </source>
</reference>
<keyword evidence="1" id="KW-1133">Transmembrane helix</keyword>
<evidence type="ECO:0008006" key="4">
    <source>
        <dbReference type="Google" id="ProtNLM"/>
    </source>
</evidence>
<comment type="caution">
    <text evidence="2">The sequence shown here is derived from an EMBL/GenBank/DDBJ whole genome shotgun (WGS) entry which is preliminary data.</text>
</comment>
<name>A0ABR1FTM7_AURAN</name>
<dbReference type="EMBL" id="JBBJCI010000230">
    <property type="protein sequence ID" value="KAK7238379.1"/>
    <property type="molecule type" value="Genomic_DNA"/>
</dbReference>
<evidence type="ECO:0000313" key="3">
    <source>
        <dbReference type="Proteomes" id="UP001363151"/>
    </source>
</evidence>
<keyword evidence="3" id="KW-1185">Reference proteome</keyword>
<accession>A0ABR1FTM7</accession>